<name>A0ABU9K0G7_9BACI</name>
<dbReference type="EMBL" id="JBBYAK010000001">
    <property type="protein sequence ID" value="MEL3958627.1"/>
    <property type="molecule type" value="Genomic_DNA"/>
</dbReference>
<sequence length="126" mass="14420">MVSYLIAKPSYIPNGYKKVNESFYLAEKDMGEDPTVELEYSNGEASFSTSQQGIAQTNDLEYLWRNFEESESYSLHGFEFVYVKSEKMNATGMRVAVPEKGYKITLIADKLSKEEMEKVLLSMVEK</sequence>
<organism evidence="2 3">
    <name type="scientific">Caldifermentibacillus hisashii</name>
    <dbReference type="NCBI Taxonomy" id="996558"/>
    <lineage>
        <taxon>Bacteria</taxon>
        <taxon>Bacillati</taxon>
        <taxon>Bacillota</taxon>
        <taxon>Bacilli</taxon>
        <taxon>Bacillales</taxon>
        <taxon>Bacillaceae</taxon>
        <taxon>Caldifermentibacillus</taxon>
    </lineage>
</organism>
<dbReference type="Pfam" id="PF14285">
    <property type="entry name" value="DUF4367"/>
    <property type="match status" value="1"/>
</dbReference>
<keyword evidence="3" id="KW-1185">Reference proteome</keyword>
<reference evidence="2 3" key="1">
    <citation type="submission" date="2024-03" db="EMBL/GenBank/DDBJ databases">
        <title>Bacilli Hybrid Assemblies.</title>
        <authorList>
            <person name="Kovac J."/>
        </authorList>
    </citation>
    <scope>NUCLEOTIDE SEQUENCE [LARGE SCALE GENOMIC DNA]</scope>
    <source>
        <strain evidence="2 3">FSL M8-0022</strain>
    </source>
</reference>
<gene>
    <name evidence="2" type="ORF">NST17_15810</name>
</gene>
<proteinExistence type="predicted"/>
<evidence type="ECO:0000313" key="3">
    <source>
        <dbReference type="Proteomes" id="UP001459714"/>
    </source>
</evidence>
<comment type="caution">
    <text evidence="2">The sequence shown here is derived from an EMBL/GenBank/DDBJ whole genome shotgun (WGS) entry which is preliminary data.</text>
</comment>
<dbReference type="InterPro" id="IPR025377">
    <property type="entry name" value="DUF4367"/>
</dbReference>
<evidence type="ECO:0000313" key="2">
    <source>
        <dbReference type="EMBL" id="MEL3958627.1"/>
    </source>
</evidence>
<evidence type="ECO:0000259" key="1">
    <source>
        <dbReference type="Pfam" id="PF14285"/>
    </source>
</evidence>
<dbReference type="Proteomes" id="UP001459714">
    <property type="component" value="Unassembled WGS sequence"/>
</dbReference>
<feature type="domain" description="DUF4367" evidence="1">
    <location>
        <begin position="8"/>
        <end position="123"/>
    </location>
</feature>
<dbReference type="RefSeq" id="WP_342020583.1">
    <property type="nucleotide sequence ID" value="NZ_JBBYAK010000001.1"/>
</dbReference>
<protein>
    <submittedName>
        <fullName evidence="2">DUF4367 domain-containing protein</fullName>
    </submittedName>
</protein>
<accession>A0ABU9K0G7</accession>